<feature type="binding site" evidence="8">
    <location>
        <position position="43"/>
    </location>
    <ligand>
        <name>[4Fe-4S] cluster</name>
        <dbReference type="ChEBI" id="CHEBI:49883"/>
        <note>4Fe-4S-S-AdoMet</note>
    </ligand>
</feature>
<feature type="binding site" evidence="8">
    <location>
        <position position="32"/>
    </location>
    <ligand>
        <name>substrate</name>
    </ligand>
</feature>
<dbReference type="EC" id="4.3.99.3" evidence="8"/>
<dbReference type="SUPFAM" id="SSF102114">
    <property type="entry name" value="Radical SAM enzymes"/>
    <property type="match status" value="1"/>
</dbReference>
<comment type="caution">
    <text evidence="8">Lacks conserved residue(s) required for the propagation of feature annotation.</text>
</comment>
<proteinExistence type="inferred from homology"/>
<dbReference type="PROSITE" id="PS51918">
    <property type="entry name" value="RADICAL_SAM"/>
    <property type="match status" value="1"/>
</dbReference>
<evidence type="ECO:0000313" key="10">
    <source>
        <dbReference type="EMBL" id="GGI48985.1"/>
    </source>
</evidence>
<dbReference type="InterPro" id="IPR013785">
    <property type="entry name" value="Aldolase_TIM"/>
</dbReference>
<comment type="function">
    <text evidence="8">Catalyzes the complex heterocyclic radical-mediated conversion of 6-carboxy-5,6,7,8-tetrahydropterin (CPH4) to 7-carboxy-7-deazaguanine (CDG), a step common to the biosynthetic pathways of all 7-deazapurine-containing compounds.</text>
</comment>
<dbReference type="InterPro" id="IPR007197">
    <property type="entry name" value="rSAM"/>
</dbReference>
<name>A0A917J4H6_9SPHI</name>
<feature type="binding site" evidence="8">
    <location>
        <begin position="149"/>
        <end position="151"/>
    </location>
    <ligand>
        <name>S-adenosyl-L-methionine</name>
        <dbReference type="ChEBI" id="CHEBI:59789"/>
    </ligand>
</feature>
<feature type="binding site" evidence="8">
    <location>
        <position position="45"/>
    </location>
    <ligand>
        <name>Mg(2+)</name>
        <dbReference type="ChEBI" id="CHEBI:18420"/>
    </ligand>
</feature>
<dbReference type="InterPro" id="IPR024924">
    <property type="entry name" value="7-CO-7-deazaguanine_synth-like"/>
</dbReference>
<comment type="pathway">
    <text evidence="8">Purine metabolism; 7-cyano-7-deazaguanine biosynthesis.</text>
</comment>
<evidence type="ECO:0000256" key="7">
    <source>
        <dbReference type="ARBA" id="ARBA00023239"/>
    </source>
</evidence>
<organism evidence="10 11">
    <name type="scientific">Mucilaginibacter galii</name>
    <dbReference type="NCBI Taxonomy" id="2005073"/>
    <lineage>
        <taxon>Bacteria</taxon>
        <taxon>Pseudomonadati</taxon>
        <taxon>Bacteroidota</taxon>
        <taxon>Sphingobacteriia</taxon>
        <taxon>Sphingobacteriales</taxon>
        <taxon>Sphingobacteriaceae</taxon>
        <taxon>Mucilaginibacter</taxon>
    </lineage>
</organism>
<comment type="cofactor">
    <cofactor evidence="8">
        <name>[4Fe-4S] cluster</name>
        <dbReference type="ChEBI" id="CHEBI:49883"/>
    </cofactor>
    <text evidence="8">Binds 1 [4Fe-4S] cluster. The cluster is coordinated with 3 cysteines and an exchangeable S-adenosyl-L-methionine.</text>
</comment>
<comment type="caution">
    <text evidence="10">The sequence shown here is derived from an EMBL/GenBank/DDBJ whole genome shotgun (WGS) entry which is preliminary data.</text>
</comment>
<dbReference type="AlphaFoldDB" id="A0A917J4H6"/>
<reference evidence="10" key="1">
    <citation type="journal article" date="2014" name="Int. J. Syst. Evol. Microbiol.">
        <title>Complete genome sequence of Corynebacterium casei LMG S-19264T (=DSM 44701T), isolated from a smear-ripened cheese.</title>
        <authorList>
            <consortium name="US DOE Joint Genome Institute (JGI-PGF)"/>
            <person name="Walter F."/>
            <person name="Albersmeier A."/>
            <person name="Kalinowski J."/>
            <person name="Ruckert C."/>
        </authorList>
    </citation>
    <scope>NUCLEOTIDE SEQUENCE</scope>
    <source>
        <strain evidence="10">CCM 8711</strain>
    </source>
</reference>
<dbReference type="GO" id="GO:1904047">
    <property type="term" value="F:S-adenosyl-L-methionine binding"/>
    <property type="evidence" value="ECO:0007669"/>
    <property type="project" value="UniProtKB-UniRule"/>
</dbReference>
<feature type="binding site" evidence="8">
    <location>
        <begin position="17"/>
        <end position="19"/>
    </location>
    <ligand>
        <name>substrate</name>
    </ligand>
</feature>
<comment type="subunit">
    <text evidence="8">Homodimer.</text>
</comment>
<accession>A0A917J4H6</accession>
<dbReference type="PANTHER" id="PTHR42836:SF1">
    <property type="entry name" value="7-CARBOXY-7-DEAZAGUANINE SYNTHASE"/>
    <property type="match status" value="1"/>
</dbReference>
<evidence type="ECO:0000256" key="5">
    <source>
        <dbReference type="ARBA" id="ARBA00023004"/>
    </source>
</evidence>
<keyword evidence="5 8" id="KW-0408">Iron</keyword>
<feature type="domain" description="Radical SAM core" evidence="9">
    <location>
        <begin position="23"/>
        <end position="247"/>
    </location>
</feature>
<dbReference type="PIRSF" id="PIRSF000370">
    <property type="entry name" value="QueE"/>
    <property type="match status" value="1"/>
</dbReference>
<keyword evidence="6 8" id="KW-0411">Iron-sulfur</keyword>
<evidence type="ECO:0000313" key="11">
    <source>
        <dbReference type="Proteomes" id="UP000662074"/>
    </source>
</evidence>
<keyword evidence="8" id="KW-0671">Queuosine biosynthesis</keyword>
<keyword evidence="2 8" id="KW-0949">S-adenosyl-L-methionine</keyword>
<keyword evidence="3 8" id="KW-0479">Metal-binding</keyword>
<comment type="cofactor">
    <cofactor evidence="8">
        <name>Mg(2+)</name>
        <dbReference type="ChEBI" id="CHEBI:18420"/>
    </cofactor>
</comment>
<keyword evidence="7 8" id="KW-0456">Lyase</keyword>
<gene>
    <name evidence="8" type="primary">queE</name>
    <name evidence="10" type="ORF">GCM10011425_01970</name>
</gene>
<protein>
    <recommendedName>
        <fullName evidence="8">7-carboxy-7-deazaguanine synthase</fullName>
        <shortName evidence="8">CDG synthase</shortName>
        <ecNumber evidence="8">4.3.99.3</ecNumber>
    </recommendedName>
    <alternativeName>
        <fullName evidence="8">Queuosine biosynthesis protein QueE</fullName>
    </alternativeName>
</protein>
<dbReference type="RefSeq" id="WP_229746991.1">
    <property type="nucleotide sequence ID" value="NZ_BMDO01000001.1"/>
</dbReference>
<evidence type="ECO:0000256" key="8">
    <source>
        <dbReference type="HAMAP-Rule" id="MF_00917"/>
    </source>
</evidence>
<feature type="binding site" evidence="8">
    <location>
        <position position="100"/>
    </location>
    <ligand>
        <name>S-adenosyl-L-methionine</name>
        <dbReference type="ChEBI" id="CHEBI:59789"/>
    </ligand>
</feature>
<dbReference type="GO" id="GO:0051539">
    <property type="term" value="F:4 iron, 4 sulfur cluster binding"/>
    <property type="evidence" value="ECO:0007669"/>
    <property type="project" value="UniProtKB-UniRule"/>
</dbReference>
<dbReference type="GO" id="GO:0000287">
    <property type="term" value="F:magnesium ion binding"/>
    <property type="evidence" value="ECO:0007669"/>
    <property type="project" value="UniProtKB-UniRule"/>
</dbReference>
<comment type="similarity">
    <text evidence="8">Belongs to the radical SAM superfamily. 7-carboxy-7-deazaguanine synthase family.</text>
</comment>
<feature type="binding site" evidence="8">
    <location>
        <begin position="42"/>
        <end position="44"/>
    </location>
    <ligand>
        <name>S-adenosyl-L-methionine</name>
        <dbReference type="ChEBI" id="CHEBI:59789"/>
    </ligand>
</feature>
<dbReference type="SFLD" id="SFLDS00029">
    <property type="entry name" value="Radical_SAM"/>
    <property type="match status" value="1"/>
</dbReference>
<evidence type="ECO:0000256" key="6">
    <source>
        <dbReference type="ARBA" id="ARBA00023014"/>
    </source>
</evidence>
<reference evidence="10" key="2">
    <citation type="submission" date="2020-09" db="EMBL/GenBank/DDBJ databases">
        <authorList>
            <person name="Sun Q."/>
            <person name="Sedlacek I."/>
        </authorList>
    </citation>
    <scope>NUCLEOTIDE SEQUENCE</scope>
    <source>
        <strain evidence="10">CCM 8711</strain>
    </source>
</reference>
<comment type="cofactor">
    <cofactor evidence="8">
        <name>S-adenosyl-L-methionine</name>
        <dbReference type="ChEBI" id="CHEBI:59789"/>
    </cofactor>
    <text evidence="8">Binds 1 S-adenosyl-L-methionine per subunit.</text>
</comment>
<evidence type="ECO:0000256" key="3">
    <source>
        <dbReference type="ARBA" id="ARBA00022723"/>
    </source>
</evidence>
<keyword evidence="11" id="KW-1185">Reference proteome</keyword>
<feature type="binding site" evidence="8">
    <location>
        <position position="98"/>
    </location>
    <ligand>
        <name>substrate</name>
    </ligand>
</feature>
<dbReference type="PANTHER" id="PTHR42836">
    <property type="entry name" value="7-CARBOXY-7-DEAZAGUANINE SYNTHASE"/>
    <property type="match status" value="1"/>
</dbReference>
<feature type="binding site" evidence="8">
    <location>
        <position position="40"/>
    </location>
    <ligand>
        <name>[4Fe-4S] cluster</name>
        <dbReference type="ChEBI" id="CHEBI:49883"/>
        <note>4Fe-4S-S-AdoMet</note>
    </ligand>
</feature>
<dbReference type="GO" id="GO:0016840">
    <property type="term" value="F:carbon-nitrogen lyase activity"/>
    <property type="evidence" value="ECO:0007669"/>
    <property type="project" value="UniProtKB-UniRule"/>
</dbReference>
<dbReference type="HAMAP" id="MF_00917">
    <property type="entry name" value="QueE"/>
    <property type="match status" value="1"/>
</dbReference>
<dbReference type="InterPro" id="IPR058240">
    <property type="entry name" value="rSAM_sf"/>
</dbReference>
<keyword evidence="1 8" id="KW-0004">4Fe-4S</keyword>
<sequence>MIKLAKLNNRPEIFHSIQGEGKNLGKPSVFIRLSLCNLYCKWCDTDYTWNWVGTNYVHNNSVRPGYQKFDKDEMIALLTDEEILDTLSDFNCDNIVITGGEPLIQQKSIIPMLTLMHERNPDFHIEYETNGTFVPMSELDALSHQYNVSIKLSNSGVAYEDRICPEAISYFANSPKSNFKFVVDTESDLQEVQDIIDQYHISNKVVYLMPQGSSIDSLRQKQQWIVEVCKQYNYNYSDRLHIYIWGDKRGV</sequence>
<evidence type="ECO:0000256" key="1">
    <source>
        <dbReference type="ARBA" id="ARBA00022485"/>
    </source>
</evidence>
<comment type="catalytic activity">
    <reaction evidence="8">
        <text>6-carboxy-5,6,7,8-tetrahydropterin + H(+) = 7-carboxy-7-carbaguanine + NH4(+)</text>
        <dbReference type="Rhea" id="RHEA:27974"/>
        <dbReference type="ChEBI" id="CHEBI:15378"/>
        <dbReference type="ChEBI" id="CHEBI:28938"/>
        <dbReference type="ChEBI" id="CHEBI:61032"/>
        <dbReference type="ChEBI" id="CHEBI:61036"/>
        <dbReference type="EC" id="4.3.99.3"/>
    </reaction>
</comment>
<dbReference type="Gene3D" id="3.20.20.70">
    <property type="entry name" value="Aldolase class I"/>
    <property type="match status" value="1"/>
</dbReference>
<feature type="binding site" evidence="8">
    <location>
        <position position="36"/>
    </location>
    <ligand>
        <name>[4Fe-4S] cluster</name>
        <dbReference type="ChEBI" id="CHEBI:49883"/>
        <note>4Fe-4S-S-AdoMet</note>
    </ligand>
</feature>
<evidence type="ECO:0000256" key="4">
    <source>
        <dbReference type="ARBA" id="ARBA00022842"/>
    </source>
</evidence>
<dbReference type="Pfam" id="PF04055">
    <property type="entry name" value="Radical_SAM"/>
    <property type="match status" value="1"/>
</dbReference>
<dbReference type="EMBL" id="BMDO01000001">
    <property type="protein sequence ID" value="GGI48985.1"/>
    <property type="molecule type" value="Genomic_DNA"/>
</dbReference>
<dbReference type="GO" id="GO:0008616">
    <property type="term" value="P:tRNA queuosine(34) biosynthetic process"/>
    <property type="evidence" value="ECO:0007669"/>
    <property type="project" value="UniProtKB-UniRule"/>
</dbReference>
<dbReference type="CDD" id="cd01335">
    <property type="entry name" value="Radical_SAM"/>
    <property type="match status" value="1"/>
</dbReference>
<dbReference type="Proteomes" id="UP000662074">
    <property type="component" value="Unassembled WGS sequence"/>
</dbReference>
<keyword evidence="4 8" id="KW-0460">Magnesium</keyword>
<evidence type="ECO:0000259" key="9">
    <source>
        <dbReference type="PROSITE" id="PS51918"/>
    </source>
</evidence>
<evidence type="ECO:0000256" key="2">
    <source>
        <dbReference type="ARBA" id="ARBA00022691"/>
    </source>
</evidence>